<reference evidence="2 3" key="2">
    <citation type="submission" date="2018-11" db="EMBL/GenBank/DDBJ databases">
        <authorList>
            <consortium name="Pathogen Informatics"/>
        </authorList>
    </citation>
    <scope>NUCLEOTIDE SEQUENCE [LARGE SCALE GENOMIC DNA]</scope>
</reference>
<proteinExistence type="predicted"/>
<evidence type="ECO:0000313" key="3">
    <source>
        <dbReference type="Proteomes" id="UP000271098"/>
    </source>
</evidence>
<sequence>MQLRRAADPGYRERERELNSEAMHLRRENNPAYTERERELNTAATQIRRQTDTDYREREREMNTAAIRFLRDASPLYRGRERGTNSTAMQVWRQTDVEYRTQERRANSEAMRNRRLTDPAYRGRERETNNTAMRNRRSTQETVREREQNALRMQRRREVMELRVQEQTRRQESRQQRSVYSTAVFSYENVIKEGPTQGRPMSYSDICKSFAMRYDRRVARRPDYLLFMAKKIELLKLSSNMSVCLRKKRICNRTDINAANLTNNDFIHGLVQHDDAYQKSKGKNYTFPLNTPIAEDSKENLSEPPLQTL</sequence>
<dbReference type="AlphaFoldDB" id="A0A183DY44"/>
<feature type="compositionally biased region" description="Basic and acidic residues" evidence="1">
    <location>
        <begin position="138"/>
        <end position="148"/>
    </location>
</feature>
<evidence type="ECO:0000313" key="2">
    <source>
        <dbReference type="EMBL" id="VDN22693.1"/>
    </source>
</evidence>
<reference evidence="4" key="1">
    <citation type="submission" date="2016-06" db="UniProtKB">
        <authorList>
            <consortium name="WormBaseParasite"/>
        </authorList>
    </citation>
    <scope>IDENTIFICATION</scope>
</reference>
<feature type="region of interest" description="Disordered" evidence="1">
    <location>
        <begin position="1"/>
        <end position="37"/>
    </location>
</feature>
<dbReference type="OrthoDB" id="8065238at2759"/>
<organism evidence="4">
    <name type="scientific">Gongylonema pulchrum</name>
    <dbReference type="NCBI Taxonomy" id="637853"/>
    <lineage>
        <taxon>Eukaryota</taxon>
        <taxon>Metazoa</taxon>
        <taxon>Ecdysozoa</taxon>
        <taxon>Nematoda</taxon>
        <taxon>Chromadorea</taxon>
        <taxon>Rhabditida</taxon>
        <taxon>Spirurina</taxon>
        <taxon>Spiruromorpha</taxon>
        <taxon>Spiruroidea</taxon>
        <taxon>Gongylonematidae</taxon>
        <taxon>Gongylonema</taxon>
    </lineage>
</organism>
<feature type="compositionally biased region" description="Basic and acidic residues" evidence="1">
    <location>
        <begin position="103"/>
        <end position="128"/>
    </location>
</feature>
<gene>
    <name evidence="2" type="ORF">GPUH_LOCUS13635</name>
</gene>
<dbReference type="WBParaSite" id="GPUH_0001365001-mRNA-1">
    <property type="protein sequence ID" value="GPUH_0001365001-mRNA-1"/>
    <property type="gene ID" value="GPUH_0001365001"/>
</dbReference>
<evidence type="ECO:0000256" key="1">
    <source>
        <dbReference type="SAM" id="MobiDB-lite"/>
    </source>
</evidence>
<feature type="region of interest" description="Disordered" evidence="1">
    <location>
        <begin position="103"/>
        <end position="148"/>
    </location>
</feature>
<keyword evidence="3" id="KW-1185">Reference proteome</keyword>
<name>A0A183DY44_9BILA</name>
<evidence type="ECO:0000313" key="4">
    <source>
        <dbReference type="WBParaSite" id="GPUH_0001365001-mRNA-1"/>
    </source>
</evidence>
<dbReference type="Proteomes" id="UP000271098">
    <property type="component" value="Unassembled WGS sequence"/>
</dbReference>
<dbReference type="EMBL" id="UYRT01080410">
    <property type="protein sequence ID" value="VDN22693.1"/>
    <property type="molecule type" value="Genomic_DNA"/>
</dbReference>
<accession>A0A183DY44</accession>
<protein>
    <submittedName>
        <fullName evidence="4">Trichohyalin-like</fullName>
    </submittedName>
</protein>